<dbReference type="Gene3D" id="3.30.300.30">
    <property type="match status" value="1"/>
</dbReference>
<dbReference type="InterPro" id="IPR050237">
    <property type="entry name" value="ATP-dep_AMP-bd_enzyme"/>
</dbReference>
<dbReference type="InterPro" id="IPR042099">
    <property type="entry name" value="ANL_N_sf"/>
</dbReference>
<evidence type="ECO:0000259" key="2">
    <source>
        <dbReference type="Pfam" id="PF13193"/>
    </source>
</evidence>
<dbReference type="InterPro" id="IPR020845">
    <property type="entry name" value="AMP-binding_CS"/>
</dbReference>
<sequence length="519" mass="57836">MLVHHFLENSAHTFPDKPAVWEKNNWFSFSGIDERANRIANYLIDNGVRRGDRVAILFENSVDYIAAYYGILKAGAVTVALNTDTNPQTLIYLLNDAGAKAVIANGRYTRHLLPALRKTPYLSTAVIYATRIEAYEEIGHCHTVTLESVYQNSPADRPQVRCIDIDLASIVYTSGSTGKPKGVTLTHLNIVSNTRSIVQYLKLSSEDRVMVVLPFYYIYGKSLLNTHFFVGGSVVLDNRFAFPNVILETMKQTEVTGFSGVPSTFMILLNKSTLRNHRFPALRYVTQAGGAMAPVVQKEVAKVFAPAKLFIMYGATEASARLSYLEPDLLTQKLGSIGKAIPNVDLYVADKEGNRLPAGEVGEIVARGSNIMQGYWNDPEETAKVLRKGLYFTGDLGREDEDGFIFVVGRSKDIIKAGGERISAKEIEEKLLEINEVHETAVIGVDDPVLGEAIKAFIVTRDGAEVDEEYIRTSLRKKLPPFKQPKYIEFRRDLPKNNSGKIMKAVLKEEEQKKTEQKS</sequence>
<protein>
    <submittedName>
        <fullName evidence="3">AMP-dependent synthetase</fullName>
    </submittedName>
</protein>
<dbReference type="SUPFAM" id="SSF56801">
    <property type="entry name" value="Acetyl-CoA synthetase-like"/>
    <property type="match status" value="1"/>
</dbReference>
<dbReference type="AlphaFoldDB" id="A0A7V4U1F2"/>
<evidence type="ECO:0000259" key="1">
    <source>
        <dbReference type="Pfam" id="PF00501"/>
    </source>
</evidence>
<name>A0A7V4U1F2_CALAY</name>
<dbReference type="Proteomes" id="UP000885779">
    <property type="component" value="Unassembled WGS sequence"/>
</dbReference>
<proteinExistence type="predicted"/>
<dbReference type="InterPro" id="IPR045851">
    <property type="entry name" value="AMP-bd_C_sf"/>
</dbReference>
<dbReference type="PANTHER" id="PTHR43767:SF10">
    <property type="entry name" value="SURFACTIN SYNTHASE SUBUNIT 1"/>
    <property type="match status" value="1"/>
</dbReference>
<dbReference type="Pfam" id="PF13193">
    <property type="entry name" value="AMP-binding_C"/>
    <property type="match status" value="1"/>
</dbReference>
<dbReference type="GO" id="GO:0016877">
    <property type="term" value="F:ligase activity, forming carbon-sulfur bonds"/>
    <property type="evidence" value="ECO:0007669"/>
    <property type="project" value="UniProtKB-ARBA"/>
</dbReference>
<comment type="caution">
    <text evidence="3">The sequence shown here is derived from an EMBL/GenBank/DDBJ whole genome shotgun (WGS) entry which is preliminary data.</text>
</comment>
<dbReference type="PROSITE" id="PS00455">
    <property type="entry name" value="AMP_BINDING"/>
    <property type="match status" value="1"/>
</dbReference>
<accession>A0A7V4U1F2</accession>
<dbReference type="InterPro" id="IPR000873">
    <property type="entry name" value="AMP-dep_synth/lig_dom"/>
</dbReference>
<gene>
    <name evidence="3" type="ORF">ENK44_11110</name>
</gene>
<reference evidence="3" key="1">
    <citation type="journal article" date="2020" name="mSystems">
        <title>Genome- and Community-Level Interaction Insights into Carbon Utilization and Element Cycling Functions of Hydrothermarchaeota in Hydrothermal Sediment.</title>
        <authorList>
            <person name="Zhou Z."/>
            <person name="Liu Y."/>
            <person name="Xu W."/>
            <person name="Pan J."/>
            <person name="Luo Z.H."/>
            <person name="Li M."/>
        </authorList>
    </citation>
    <scope>NUCLEOTIDE SEQUENCE [LARGE SCALE GENOMIC DNA]</scope>
    <source>
        <strain evidence="3">HyVt-577</strain>
    </source>
</reference>
<dbReference type="InterPro" id="IPR025110">
    <property type="entry name" value="AMP-bd_C"/>
</dbReference>
<dbReference type="PANTHER" id="PTHR43767">
    <property type="entry name" value="LONG-CHAIN-FATTY-ACID--COA LIGASE"/>
    <property type="match status" value="1"/>
</dbReference>
<evidence type="ECO:0000313" key="3">
    <source>
        <dbReference type="EMBL" id="HGY56245.1"/>
    </source>
</evidence>
<feature type="domain" description="AMP-dependent synthetase/ligase" evidence="1">
    <location>
        <begin position="7"/>
        <end position="376"/>
    </location>
</feature>
<dbReference type="Gene3D" id="3.40.50.12780">
    <property type="entry name" value="N-terminal domain of ligase-like"/>
    <property type="match status" value="1"/>
</dbReference>
<dbReference type="Pfam" id="PF00501">
    <property type="entry name" value="AMP-binding"/>
    <property type="match status" value="1"/>
</dbReference>
<feature type="domain" description="AMP-binding enzyme C-terminal" evidence="2">
    <location>
        <begin position="426"/>
        <end position="501"/>
    </location>
</feature>
<dbReference type="EMBL" id="DRQG01000105">
    <property type="protein sequence ID" value="HGY56245.1"/>
    <property type="molecule type" value="Genomic_DNA"/>
</dbReference>
<organism evidence="3">
    <name type="scientific">Caldithrix abyssi</name>
    <dbReference type="NCBI Taxonomy" id="187145"/>
    <lineage>
        <taxon>Bacteria</taxon>
        <taxon>Pseudomonadati</taxon>
        <taxon>Calditrichota</taxon>
        <taxon>Calditrichia</taxon>
        <taxon>Calditrichales</taxon>
        <taxon>Calditrichaceae</taxon>
        <taxon>Caldithrix</taxon>
    </lineage>
</organism>